<proteinExistence type="predicted"/>
<dbReference type="Gene3D" id="6.20.120.10">
    <property type="match status" value="1"/>
</dbReference>
<evidence type="ECO:0000259" key="1">
    <source>
        <dbReference type="Pfam" id="PF09642"/>
    </source>
</evidence>
<evidence type="ECO:0000313" key="2">
    <source>
        <dbReference type="EMBL" id="QQP10872.1"/>
    </source>
</evidence>
<evidence type="ECO:0000313" key="3">
    <source>
        <dbReference type="Proteomes" id="UP000596049"/>
    </source>
</evidence>
<name>A0ABX7ALT5_9BACI</name>
<dbReference type="InterPro" id="IPR037261">
    <property type="entry name" value="YonK_sf"/>
</dbReference>
<reference evidence="2 3" key="1">
    <citation type="submission" date="2020-01" db="EMBL/GenBank/DDBJ databases">
        <authorList>
            <person name="Liu G."/>
            <person name="Liu B."/>
        </authorList>
    </citation>
    <scope>NUCLEOTIDE SEQUENCE [LARGE SCALE GENOMIC DNA]</scope>
    <source>
        <strain evidence="2 3">FJAT-51161</strain>
    </source>
</reference>
<gene>
    <name evidence="2" type="ORF">FJQ98_16635</name>
</gene>
<organism evidence="2 3">
    <name type="scientific">Lysinibacillus agricola</name>
    <dbReference type="NCBI Taxonomy" id="2590012"/>
    <lineage>
        <taxon>Bacteria</taxon>
        <taxon>Bacillati</taxon>
        <taxon>Bacillota</taxon>
        <taxon>Bacilli</taxon>
        <taxon>Bacillales</taxon>
        <taxon>Bacillaceae</taxon>
        <taxon>Lysinibacillus</taxon>
    </lineage>
</organism>
<accession>A0ABX7ALT5</accession>
<dbReference type="Pfam" id="PF09642">
    <property type="entry name" value="YonK"/>
    <property type="match status" value="1"/>
</dbReference>
<dbReference type="Proteomes" id="UP000596049">
    <property type="component" value="Chromosome"/>
</dbReference>
<feature type="domain" description="Bacillus phage SPbeta YonK" evidence="1">
    <location>
        <begin position="1"/>
        <end position="62"/>
    </location>
</feature>
<protein>
    <submittedName>
        <fullName evidence="2">YonK family protein</fullName>
    </submittedName>
</protein>
<sequence>MAKKTNQVGFKGILDVNFNEGCSTITEVTKEVEYVYDFFKELANFNGKSVTISIKEDNEIAPIED</sequence>
<keyword evidence="3" id="KW-1185">Reference proteome</keyword>
<dbReference type="EMBL" id="CP067341">
    <property type="protein sequence ID" value="QQP10872.1"/>
    <property type="molecule type" value="Genomic_DNA"/>
</dbReference>
<dbReference type="InterPro" id="IPR018600">
    <property type="entry name" value="Phage_SP-beta_YonK"/>
</dbReference>
<dbReference type="SUPFAM" id="SSF160570">
    <property type="entry name" value="YonK-like"/>
    <property type="match status" value="1"/>
</dbReference>
<dbReference type="RefSeq" id="WP_053595668.1">
    <property type="nucleotide sequence ID" value="NZ_CP067341.1"/>
</dbReference>